<sequence length="100" mass="11449">MCRSLNPVSLPSYQTSEFCKCTCSLVLVTLMNTKYSTKCNLYQYVKNRQKRVVEFHPWLFLKWISLRSTQPTSLHVRGPVGSDKLTSCKSVTYGDGHLRG</sequence>
<accession>A0A1R4H3J6</accession>
<dbReference type="AlphaFoldDB" id="A0A1R4H3J6"/>
<evidence type="ECO:0000313" key="1">
    <source>
        <dbReference type="EMBL" id="SJM90799.1"/>
    </source>
</evidence>
<dbReference type="EMBL" id="FUKI01000065">
    <property type="protein sequence ID" value="SJM90799.1"/>
    <property type="molecule type" value="Genomic_DNA"/>
</dbReference>
<name>A0A1R4H3J6_9GAMM</name>
<reference evidence="2" key="1">
    <citation type="submission" date="2017-02" db="EMBL/GenBank/DDBJ databases">
        <authorList>
            <person name="Daims H."/>
        </authorList>
    </citation>
    <scope>NUCLEOTIDE SEQUENCE [LARGE SCALE GENOMIC DNA]</scope>
</reference>
<protein>
    <submittedName>
        <fullName evidence="1">Uncharacterized protein</fullName>
    </submittedName>
</protein>
<dbReference type="Proteomes" id="UP000195667">
    <property type="component" value="Unassembled WGS sequence"/>
</dbReference>
<proteinExistence type="predicted"/>
<evidence type="ECO:0000313" key="2">
    <source>
        <dbReference type="Proteomes" id="UP000195667"/>
    </source>
</evidence>
<keyword evidence="2" id="KW-1185">Reference proteome</keyword>
<organism evidence="1 2">
    <name type="scientific">Crenothrix polyspora</name>
    <dbReference type="NCBI Taxonomy" id="360316"/>
    <lineage>
        <taxon>Bacteria</taxon>
        <taxon>Pseudomonadati</taxon>
        <taxon>Pseudomonadota</taxon>
        <taxon>Gammaproteobacteria</taxon>
        <taxon>Methylococcales</taxon>
        <taxon>Crenotrichaceae</taxon>
        <taxon>Crenothrix</taxon>
    </lineage>
</organism>
<gene>
    <name evidence="1" type="ORF">CRENPOLYSF1_1570005</name>
</gene>